<proteinExistence type="predicted"/>
<accession>X1MUR7</accession>
<comment type="caution">
    <text evidence="1">The sequence shown here is derived from an EMBL/GenBank/DDBJ whole genome shotgun (WGS) entry which is preliminary data.</text>
</comment>
<name>X1MUR7_9ZZZZ</name>
<protein>
    <submittedName>
        <fullName evidence="1">Uncharacterized protein</fullName>
    </submittedName>
</protein>
<sequence>EMVFDTISCIQRVVGVMRGWQRSIEPLEALAPKD</sequence>
<gene>
    <name evidence="1" type="ORF">S06H3_38288</name>
</gene>
<dbReference type="EMBL" id="BARV01023324">
    <property type="protein sequence ID" value="GAI35432.1"/>
    <property type="molecule type" value="Genomic_DNA"/>
</dbReference>
<evidence type="ECO:0000313" key="1">
    <source>
        <dbReference type="EMBL" id="GAI35432.1"/>
    </source>
</evidence>
<dbReference type="AlphaFoldDB" id="X1MUR7"/>
<reference evidence="1" key="1">
    <citation type="journal article" date="2014" name="Front. Microbiol.">
        <title>High frequency of phylogenetically diverse reductive dehalogenase-homologous genes in deep subseafloor sedimentary metagenomes.</title>
        <authorList>
            <person name="Kawai M."/>
            <person name="Futagami T."/>
            <person name="Toyoda A."/>
            <person name="Takaki Y."/>
            <person name="Nishi S."/>
            <person name="Hori S."/>
            <person name="Arai W."/>
            <person name="Tsubouchi T."/>
            <person name="Morono Y."/>
            <person name="Uchiyama I."/>
            <person name="Ito T."/>
            <person name="Fujiyama A."/>
            <person name="Inagaki F."/>
            <person name="Takami H."/>
        </authorList>
    </citation>
    <scope>NUCLEOTIDE SEQUENCE</scope>
    <source>
        <strain evidence="1">Expedition CK06-06</strain>
    </source>
</reference>
<organism evidence="1">
    <name type="scientific">marine sediment metagenome</name>
    <dbReference type="NCBI Taxonomy" id="412755"/>
    <lineage>
        <taxon>unclassified sequences</taxon>
        <taxon>metagenomes</taxon>
        <taxon>ecological metagenomes</taxon>
    </lineage>
</organism>
<feature type="non-terminal residue" evidence="1">
    <location>
        <position position="1"/>
    </location>
</feature>